<evidence type="ECO:0000313" key="5">
    <source>
        <dbReference type="EMBL" id="SDY59131.1"/>
    </source>
</evidence>
<evidence type="ECO:0000313" key="6">
    <source>
        <dbReference type="Proteomes" id="UP000199632"/>
    </source>
</evidence>
<evidence type="ECO:0000256" key="2">
    <source>
        <dbReference type="ARBA" id="ARBA00023157"/>
    </source>
</evidence>
<dbReference type="Proteomes" id="UP000199632">
    <property type="component" value="Unassembled WGS sequence"/>
</dbReference>
<dbReference type="InterPro" id="IPR013320">
    <property type="entry name" value="ConA-like_dom_sf"/>
</dbReference>
<dbReference type="InterPro" id="IPR049046">
    <property type="entry name" value="Beta-AFase-like_GH127_middle"/>
</dbReference>
<feature type="domain" description="LamG-like jellyroll fold" evidence="4">
    <location>
        <begin position="680"/>
        <end position="817"/>
    </location>
</feature>
<organism evidence="5 6">
    <name type="scientific">Asanoa ishikariensis</name>
    <dbReference type="NCBI Taxonomy" id="137265"/>
    <lineage>
        <taxon>Bacteria</taxon>
        <taxon>Bacillati</taxon>
        <taxon>Actinomycetota</taxon>
        <taxon>Actinomycetes</taxon>
        <taxon>Micromonosporales</taxon>
        <taxon>Micromonosporaceae</taxon>
        <taxon>Asanoa</taxon>
    </lineage>
</organism>
<dbReference type="AlphaFoldDB" id="A0A1H3L406"/>
<keyword evidence="2" id="KW-1015">Disulfide bond</keyword>
<keyword evidence="1 3" id="KW-0732">Signal</keyword>
<gene>
    <name evidence="5" type="ORF">SAMN05421684_0520</name>
</gene>
<dbReference type="InterPro" id="IPR006311">
    <property type="entry name" value="TAT_signal"/>
</dbReference>
<evidence type="ECO:0000256" key="1">
    <source>
        <dbReference type="ARBA" id="ARBA00022729"/>
    </source>
</evidence>
<dbReference type="Gene3D" id="2.60.120.200">
    <property type="match status" value="1"/>
</dbReference>
<dbReference type="PANTHER" id="PTHR31151">
    <property type="entry name" value="PROLINE-TRNA LIGASE (DUF1680)"/>
    <property type="match status" value="1"/>
</dbReference>
<dbReference type="SMART" id="SM00560">
    <property type="entry name" value="LamGL"/>
    <property type="match status" value="1"/>
</dbReference>
<feature type="signal peptide" evidence="3">
    <location>
        <begin position="1"/>
        <end position="34"/>
    </location>
</feature>
<dbReference type="GO" id="GO:0005975">
    <property type="term" value="P:carbohydrate metabolic process"/>
    <property type="evidence" value="ECO:0007669"/>
    <property type="project" value="InterPro"/>
</dbReference>
<sequence length="827" mass="88308">MHRPSLSRRTVLKAGAATAVATTAAVALPTTAQAARPDSGVSAYAFPLSAVRLLAGPFQANAGRTMSYLTFLDADRLLHMFRLNAGLSSSATACGGWESPTTELRGHSIGHVLSGLAQAYASTGDTSYKTKGDYIVTQLGLCQDRATARGFNTGYLSAYPESFIDRVETGQAVWAPYYTLHKIMAGLLDMHLLAGNAQALTILNRKAAWVQFRNSRLTLSQRQAMLRTEFGGVGETLYNLYQYGENAAHLTTAQYFDHAQIFDPLANNSDQLNGFHANTQIPKALAAIRGYHATGTTRYRDIASNFWNFVVNQHSYAIGGNSNGEYFQPPNAIASELSDSTCECCNSYNMLKLTRQLFFTFPNRAAELMDFYEKALYNHLLGAQNPSSSHGFHCYYVPLRAGGIKTYSNDYSNFTCCHGTGMETNTKYGESIYFYNGNTLWVNLFIASTLTWPGRGITVRQDTSYPETSTTRLTITGSGAIDLRVRIPAWTSGAQVSVNGVAQGSPTPGSYLTINRTWASGDTVDISLPMSLAIEPTPDNSAVRAVKHGPIVLAGQYGSTNLSGLPTLNASTLAATSTPLQYTATASTGNVTLLPFYKTHGVRYTVYWNVTSTPTLPAFVAHYQFDESSGTTAADATGNGRTATLAGGAGRTTGRTGNAVNLSGSSQYVTLPSGILAGATSFTIATWVRVTTLANWARLFDFGSGTGTNMFLVPRSGSGTARYAITAGGAGGEQRIDAPAALPAGVWTHVAVTHTGNLGILYVNGAEVARNAALTSRPSSLGTTTQNWIGRSQYSGDPYLNAAVDSFRVYSRALSASEIASLNSSGQ</sequence>
<name>A0A1H3L406_9ACTN</name>
<dbReference type="SUPFAM" id="SSF48208">
    <property type="entry name" value="Six-hairpin glycosidases"/>
    <property type="match status" value="1"/>
</dbReference>
<accession>A0A1H3L406</accession>
<dbReference type="Pfam" id="PF07944">
    <property type="entry name" value="Beta-AFase-like_GH127_cat"/>
    <property type="match status" value="1"/>
</dbReference>
<dbReference type="Pfam" id="PF13385">
    <property type="entry name" value="Laminin_G_3"/>
    <property type="match status" value="1"/>
</dbReference>
<dbReference type="RefSeq" id="WP_090786611.1">
    <property type="nucleotide sequence ID" value="NZ_BOND01000030.1"/>
</dbReference>
<dbReference type="EMBL" id="FNQB01000001">
    <property type="protein sequence ID" value="SDY59131.1"/>
    <property type="molecule type" value="Genomic_DNA"/>
</dbReference>
<evidence type="ECO:0000259" key="4">
    <source>
        <dbReference type="SMART" id="SM00560"/>
    </source>
</evidence>
<proteinExistence type="predicted"/>
<reference evidence="6" key="1">
    <citation type="submission" date="2016-10" db="EMBL/GenBank/DDBJ databases">
        <authorList>
            <person name="Varghese N."/>
            <person name="Submissions S."/>
        </authorList>
    </citation>
    <scope>NUCLEOTIDE SEQUENCE [LARGE SCALE GENOMIC DNA]</scope>
    <source>
        <strain evidence="6">DSM 44718</strain>
    </source>
</reference>
<keyword evidence="6" id="KW-1185">Reference proteome</keyword>
<dbReference type="STRING" id="137265.SAMN05421684_0520"/>
<protein>
    <recommendedName>
        <fullName evidence="4">LamG-like jellyroll fold domain-containing protein</fullName>
    </recommendedName>
</protein>
<evidence type="ECO:0000256" key="3">
    <source>
        <dbReference type="SAM" id="SignalP"/>
    </source>
</evidence>
<dbReference type="OrthoDB" id="9757939at2"/>
<dbReference type="SUPFAM" id="SSF49899">
    <property type="entry name" value="Concanavalin A-like lectins/glucanases"/>
    <property type="match status" value="1"/>
</dbReference>
<dbReference type="Pfam" id="PF20736">
    <property type="entry name" value="Glyco_hydro127M"/>
    <property type="match status" value="1"/>
</dbReference>
<dbReference type="PROSITE" id="PS51318">
    <property type="entry name" value="TAT"/>
    <property type="match status" value="1"/>
</dbReference>
<dbReference type="InterPro" id="IPR006558">
    <property type="entry name" value="LamG-like"/>
</dbReference>
<dbReference type="PANTHER" id="PTHR31151:SF0">
    <property type="entry name" value="PROLINE-TRNA LIGASE (DUF1680)"/>
    <property type="match status" value="1"/>
</dbReference>
<feature type="chain" id="PRO_5011713755" description="LamG-like jellyroll fold domain-containing protein" evidence="3">
    <location>
        <begin position="35"/>
        <end position="827"/>
    </location>
</feature>
<dbReference type="InterPro" id="IPR008928">
    <property type="entry name" value="6-hairpin_glycosidase_sf"/>
</dbReference>
<dbReference type="InterPro" id="IPR012878">
    <property type="entry name" value="Beta-AFase-like_GH127_cat"/>
</dbReference>